<feature type="domain" description="Protein kinase" evidence="3">
    <location>
        <begin position="1"/>
        <end position="218"/>
    </location>
</feature>
<dbReference type="InterPro" id="IPR001245">
    <property type="entry name" value="Ser-Thr/Tyr_kinase_cat_dom"/>
</dbReference>
<keyword evidence="2" id="KW-0067">ATP-binding</keyword>
<dbReference type="GO" id="GO:0004672">
    <property type="term" value="F:protein kinase activity"/>
    <property type="evidence" value="ECO:0007669"/>
    <property type="project" value="InterPro"/>
</dbReference>
<dbReference type="InterPro" id="IPR050528">
    <property type="entry name" value="L-type_Lectin-RKs"/>
</dbReference>
<dbReference type="InterPro" id="IPR011009">
    <property type="entry name" value="Kinase-like_dom_sf"/>
</dbReference>
<dbReference type="PROSITE" id="PS50011">
    <property type="entry name" value="PROTEIN_KINASE_DOM"/>
    <property type="match status" value="1"/>
</dbReference>
<dbReference type="Pfam" id="PF07714">
    <property type="entry name" value="PK_Tyr_Ser-Thr"/>
    <property type="match status" value="1"/>
</dbReference>
<reference evidence="5" key="1">
    <citation type="submission" date="2019-07" db="EMBL/GenBank/DDBJ databases">
        <title>De Novo Assembly of kiwifruit Actinidia rufa.</title>
        <authorList>
            <person name="Sugita-Konishi S."/>
            <person name="Sato K."/>
            <person name="Mori E."/>
            <person name="Abe Y."/>
            <person name="Kisaki G."/>
            <person name="Hamano K."/>
            <person name="Suezawa K."/>
            <person name="Otani M."/>
            <person name="Fukuda T."/>
            <person name="Manabe T."/>
            <person name="Gomi K."/>
            <person name="Tabuchi M."/>
            <person name="Akimitsu K."/>
            <person name="Kataoka I."/>
        </authorList>
    </citation>
    <scope>NUCLEOTIDE SEQUENCE [LARGE SCALE GENOMIC DNA]</scope>
    <source>
        <strain evidence="5">cv. Fuchu</strain>
    </source>
</reference>
<keyword evidence="4" id="KW-0808">Transferase</keyword>
<keyword evidence="1" id="KW-0547">Nucleotide-binding</keyword>
<dbReference type="Proteomes" id="UP000585474">
    <property type="component" value="Unassembled WGS sequence"/>
</dbReference>
<gene>
    <name evidence="4" type="ORF">Acr_00g0062930</name>
</gene>
<keyword evidence="4" id="KW-0430">Lectin</keyword>
<evidence type="ECO:0000256" key="1">
    <source>
        <dbReference type="ARBA" id="ARBA00022741"/>
    </source>
</evidence>
<evidence type="ECO:0000256" key="2">
    <source>
        <dbReference type="ARBA" id="ARBA00022840"/>
    </source>
</evidence>
<keyword evidence="4" id="KW-0418">Kinase</keyword>
<evidence type="ECO:0000313" key="4">
    <source>
        <dbReference type="EMBL" id="GFS39431.1"/>
    </source>
</evidence>
<dbReference type="PROSITE" id="PS00108">
    <property type="entry name" value="PROTEIN_KINASE_ST"/>
    <property type="match status" value="1"/>
</dbReference>
<name>A0A7J0DR20_9ERIC</name>
<proteinExistence type="predicted"/>
<dbReference type="SMART" id="SM00220">
    <property type="entry name" value="S_TKc"/>
    <property type="match status" value="1"/>
</dbReference>
<dbReference type="InterPro" id="IPR000719">
    <property type="entry name" value="Prot_kinase_dom"/>
</dbReference>
<keyword evidence="5" id="KW-1185">Reference proteome</keyword>
<dbReference type="InterPro" id="IPR008271">
    <property type="entry name" value="Ser/Thr_kinase_AS"/>
</dbReference>
<evidence type="ECO:0000313" key="5">
    <source>
        <dbReference type="Proteomes" id="UP000585474"/>
    </source>
</evidence>
<dbReference type="EMBL" id="BJWL01000333">
    <property type="protein sequence ID" value="GFS39431.1"/>
    <property type="molecule type" value="Genomic_DNA"/>
</dbReference>
<dbReference type="Gene3D" id="1.10.510.10">
    <property type="entry name" value="Transferase(Phosphotransferase) domain 1"/>
    <property type="match status" value="1"/>
</dbReference>
<dbReference type="GO" id="GO:0005524">
    <property type="term" value="F:ATP binding"/>
    <property type="evidence" value="ECO:0007669"/>
    <property type="project" value="UniProtKB-KW"/>
</dbReference>
<evidence type="ECO:0000259" key="3">
    <source>
        <dbReference type="PROSITE" id="PS50011"/>
    </source>
</evidence>
<dbReference type="GO" id="GO:0051707">
    <property type="term" value="P:response to other organism"/>
    <property type="evidence" value="ECO:0007669"/>
    <property type="project" value="UniProtKB-ARBA"/>
</dbReference>
<accession>A0A7J0DR20</accession>
<dbReference type="AlphaFoldDB" id="A0A7J0DR20"/>
<organism evidence="4 5">
    <name type="scientific">Actinidia rufa</name>
    <dbReference type="NCBI Taxonomy" id="165716"/>
    <lineage>
        <taxon>Eukaryota</taxon>
        <taxon>Viridiplantae</taxon>
        <taxon>Streptophyta</taxon>
        <taxon>Embryophyta</taxon>
        <taxon>Tracheophyta</taxon>
        <taxon>Spermatophyta</taxon>
        <taxon>Magnoliopsida</taxon>
        <taxon>eudicotyledons</taxon>
        <taxon>Gunneridae</taxon>
        <taxon>Pentapetalae</taxon>
        <taxon>asterids</taxon>
        <taxon>Ericales</taxon>
        <taxon>Actinidiaceae</taxon>
        <taxon>Actinidia</taxon>
    </lineage>
</organism>
<dbReference type="FunFam" id="1.10.510.10:FF:000444">
    <property type="entry name" value="probable L-type lectin-domain containing receptor kinase S.5"/>
    <property type="match status" value="1"/>
</dbReference>
<sequence length="271" mass="30174">MKGKLLLVYDYMQNGSLDRHLFGRGADDKPLSWELRYKTISGVASALHYLHNEYNQTVVHRDLKASNIMLDSDFNARLGDFGLARALENEKTSYTEEAEGVAGTLGYIATTECFLSGKATRQSDVYAFGAVLLEVVCGLRPGTKISGFQLLVDWVWSLHREGRLLEAVEERLGDEYVVEEAEKVLLLALACSHPIAGERPKTQEIVRIISGLVPVPYVPPFKPAFTWPSMPMGEEDISLAKTTETRSFPTTHLGSQNISRDLQTIDKLNLV</sequence>
<dbReference type="GO" id="GO:0030246">
    <property type="term" value="F:carbohydrate binding"/>
    <property type="evidence" value="ECO:0007669"/>
    <property type="project" value="UniProtKB-KW"/>
</dbReference>
<dbReference type="PANTHER" id="PTHR27007">
    <property type="match status" value="1"/>
</dbReference>
<dbReference type="SUPFAM" id="SSF56112">
    <property type="entry name" value="Protein kinase-like (PK-like)"/>
    <property type="match status" value="1"/>
</dbReference>
<protein>
    <submittedName>
        <fullName evidence="4">Concanavalin A-like lectin protein kinase family protein</fullName>
    </submittedName>
</protein>
<comment type="caution">
    <text evidence="4">The sequence shown here is derived from an EMBL/GenBank/DDBJ whole genome shotgun (WGS) entry which is preliminary data.</text>
</comment>
<dbReference type="OrthoDB" id="688481at2759"/>